<evidence type="ECO:0000313" key="6">
    <source>
        <dbReference type="WBParaSite" id="maker-uti_cns_0009065-snap-gene-0.4-mRNA-1"/>
    </source>
</evidence>
<sequence length="295" mass="31802">MAQIKPQPLPMTSQPGLYIITGAGRGFGRTLTLALAEDAAPGSRFILIGRNSEALDLVAAAIAELRNASDEIETRTVSLDLGQANADAIESALQEATKSPLLGTYAPPFGLLVHNAGTLGIYGQKSDCLTDKAVLDEHWSVNITSVLLLNAYCLKLSIVNQWWIVNVSSLCAVQPFKSMAVYCASKAARLMLFRTLAAERPDLSLLSYGPGPLDTDMQAQLRESADPESRAMWQDLRERLLPPAQSALILVRMLRRGGFGTTAGGEHQQVDVYDVMDELLQPPTPPTPATSEQAD</sequence>
<dbReference type="GO" id="GO:0005737">
    <property type="term" value="C:cytoplasm"/>
    <property type="evidence" value="ECO:0007669"/>
    <property type="project" value="UniProtKB-SubCell"/>
</dbReference>
<dbReference type="WBParaSite" id="maker-uti_cns_0009065-snap-gene-0.4-mRNA-1">
    <property type="protein sequence ID" value="maker-uti_cns_0009065-snap-gene-0.4-mRNA-1"/>
    <property type="gene ID" value="maker-uti_cns_0009065-snap-gene-0.4"/>
</dbReference>
<dbReference type="GO" id="GO:0004757">
    <property type="term" value="F:sepiapterin reductase (NADP+) activity"/>
    <property type="evidence" value="ECO:0007669"/>
    <property type="project" value="TreeGrafter"/>
</dbReference>
<name>A0A1I8I0D3_9PLAT</name>
<dbReference type="PANTHER" id="PTHR44085">
    <property type="entry name" value="SEPIAPTERIN REDUCTASE"/>
    <property type="match status" value="1"/>
</dbReference>
<dbReference type="Gene3D" id="3.40.50.720">
    <property type="entry name" value="NAD(P)-binding Rossmann-like Domain"/>
    <property type="match status" value="1"/>
</dbReference>
<keyword evidence="3" id="KW-0521">NADP</keyword>
<dbReference type="InterPro" id="IPR002347">
    <property type="entry name" value="SDR_fam"/>
</dbReference>
<dbReference type="PRINTS" id="PR00081">
    <property type="entry name" value="GDHRDH"/>
</dbReference>
<reference evidence="6" key="1">
    <citation type="submission" date="2016-11" db="UniProtKB">
        <authorList>
            <consortium name="WormBaseParasite"/>
        </authorList>
    </citation>
    <scope>IDENTIFICATION</scope>
</reference>
<dbReference type="Proteomes" id="UP000095280">
    <property type="component" value="Unplaced"/>
</dbReference>
<accession>A0A1I8I0D3</accession>
<comment type="subcellular location">
    <subcellularLocation>
        <location evidence="1">Cytoplasm</location>
    </subcellularLocation>
</comment>
<evidence type="ECO:0000313" key="5">
    <source>
        <dbReference type="Proteomes" id="UP000095280"/>
    </source>
</evidence>
<protein>
    <submittedName>
        <fullName evidence="6">Sepiapterin reductase</fullName>
    </submittedName>
</protein>
<dbReference type="Pfam" id="PF00106">
    <property type="entry name" value="adh_short"/>
    <property type="match status" value="1"/>
</dbReference>
<keyword evidence="4" id="KW-0560">Oxidoreductase</keyword>
<proteinExistence type="predicted"/>
<evidence type="ECO:0000256" key="1">
    <source>
        <dbReference type="ARBA" id="ARBA00004496"/>
    </source>
</evidence>
<dbReference type="AlphaFoldDB" id="A0A1I8I0D3"/>
<dbReference type="STRING" id="282301.A0A1I8I0D3"/>
<keyword evidence="2" id="KW-0963">Cytoplasm</keyword>
<keyword evidence="5" id="KW-1185">Reference proteome</keyword>
<evidence type="ECO:0000256" key="2">
    <source>
        <dbReference type="ARBA" id="ARBA00022490"/>
    </source>
</evidence>
<dbReference type="InterPro" id="IPR036291">
    <property type="entry name" value="NAD(P)-bd_dom_sf"/>
</dbReference>
<evidence type="ECO:0000256" key="3">
    <source>
        <dbReference type="ARBA" id="ARBA00022857"/>
    </source>
</evidence>
<dbReference type="SUPFAM" id="SSF51735">
    <property type="entry name" value="NAD(P)-binding Rossmann-fold domains"/>
    <property type="match status" value="1"/>
</dbReference>
<dbReference type="PANTHER" id="PTHR44085:SF2">
    <property type="entry name" value="SEPIAPTERIN REDUCTASE"/>
    <property type="match status" value="1"/>
</dbReference>
<organism evidence="5 6">
    <name type="scientific">Macrostomum lignano</name>
    <dbReference type="NCBI Taxonomy" id="282301"/>
    <lineage>
        <taxon>Eukaryota</taxon>
        <taxon>Metazoa</taxon>
        <taxon>Spiralia</taxon>
        <taxon>Lophotrochozoa</taxon>
        <taxon>Platyhelminthes</taxon>
        <taxon>Rhabditophora</taxon>
        <taxon>Macrostomorpha</taxon>
        <taxon>Macrostomida</taxon>
        <taxon>Macrostomidae</taxon>
        <taxon>Macrostomum</taxon>
    </lineage>
</organism>
<dbReference type="OrthoDB" id="153074at2759"/>
<dbReference type="GO" id="GO:0006729">
    <property type="term" value="P:tetrahydrobiopterin biosynthetic process"/>
    <property type="evidence" value="ECO:0007669"/>
    <property type="project" value="TreeGrafter"/>
</dbReference>
<dbReference type="InterPro" id="IPR051721">
    <property type="entry name" value="Biopterin_syn/organic_redct"/>
</dbReference>
<evidence type="ECO:0000256" key="4">
    <source>
        <dbReference type="ARBA" id="ARBA00023002"/>
    </source>
</evidence>